<comment type="subunit">
    <text evidence="6">Component of the chloroplastic Clp protease core complex.</text>
</comment>
<keyword evidence="9" id="KW-0150">Chloroplast</keyword>
<dbReference type="CDD" id="cd07017">
    <property type="entry name" value="S14_ClpP_2"/>
    <property type="match status" value="1"/>
</dbReference>
<dbReference type="EC" id="3.4.21.92" evidence="6"/>
<evidence type="ECO:0000256" key="3">
    <source>
        <dbReference type="ARBA" id="ARBA00022670"/>
    </source>
</evidence>
<dbReference type="GO" id="GO:0004176">
    <property type="term" value="F:ATP-dependent peptidase activity"/>
    <property type="evidence" value="ECO:0007669"/>
    <property type="project" value="InterPro"/>
</dbReference>
<sequence length="198" mass="22197">MPVGVPKVPFQAEDEEDASWVDVYNRLYRQRALFLGDIVDSDLGNQIVGLMVYLTIEDSRKDQALFINSPGGWILPGIAIYDTIQGIPPDVYTVCIGVAASMGSLILVGGTATKRIAYPHARVMIHEPFCEFYDVKANDYLLETSEFMELYNRVVNAYVQRTGKPSWIICEDIKRDCFMSATEALAYGIVDLIGIEWL</sequence>
<evidence type="ECO:0000313" key="9">
    <source>
        <dbReference type="EMBL" id="AWI71013.1"/>
    </source>
</evidence>
<dbReference type="HAMAP" id="MF_00444">
    <property type="entry name" value="ClpP"/>
    <property type="match status" value="1"/>
</dbReference>
<evidence type="ECO:0000256" key="2">
    <source>
        <dbReference type="ARBA" id="ARBA00022640"/>
    </source>
</evidence>
<dbReference type="Gene3D" id="3.90.226.10">
    <property type="entry name" value="2-enoyl-CoA Hydratase, Chain A, domain 1"/>
    <property type="match status" value="1"/>
</dbReference>
<dbReference type="GO" id="GO:0004252">
    <property type="term" value="F:serine-type endopeptidase activity"/>
    <property type="evidence" value="ECO:0007669"/>
    <property type="project" value="UniProtKB-UniRule"/>
</dbReference>
<dbReference type="PANTHER" id="PTHR10381">
    <property type="entry name" value="ATP-DEPENDENT CLP PROTEASE PROTEOLYTIC SUBUNIT"/>
    <property type="match status" value="1"/>
</dbReference>
<feature type="active site" description="Nucleophile" evidence="6">
    <location>
        <position position="101"/>
    </location>
</feature>
<geneLocation type="chloroplast" evidence="9"/>
<comment type="subcellular location">
    <subcellularLocation>
        <location evidence="6">Plastid</location>
        <location evidence="6">Chloroplast stroma</location>
    </subcellularLocation>
</comment>
<gene>
    <name evidence="6 9" type="primary">clpP</name>
</gene>
<keyword evidence="3 6" id="KW-0645">Protease</keyword>
<dbReference type="AlphaFoldDB" id="A0A2S1U7Q1"/>
<dbReference type="InterPro" id="IPR029045">
    <property type="entry name" value="ClpP/crotonase-like_dom_sf"/>
</dbReference>
<dbReference type="GO" id="GO:0051117">
    <property type="term" value="F:ATPase binding"/>
    <property type="evidence" value="ECO:0007669"/>
    <property type="project" value="TreeGrafter"/>
</dbReference>
<protein>
    <recommendedName>
        <fullName evidence="6 8">ATP-dependent Clp protease proteolytic subunit</fullName>
        <ecNumber evidence="6">3.4.21.92</ecNumber>
    </recommendedName>
    <alternativeName>
        <fullName evidence="6">Endopeptidase Clp</fullName>
    </alternativeName>
</protein>
<organism evidence="9">
    <name type="scientific">Thevetia peruviana</name>
    <name type="common">Yellow oleander</name>
    <name type="synonym">Cascabela thevetia</name>
    <dbReference type="NCBI Taxonomy" id="52862"/>
    <lineage>
        <taxon>Eukaryota</taxon>
        <taxon>Viridiplantae</taxon>
        <taxon>Streptophyta</taxon>
        <taxon>Embryophyta</taxon>
        <taxon>Tracheophyta</taxon>
        <taxon>Spermatophyta</taxon>
        <taxon>Magnoliopsida</taxon>
        <taxon>eudicotyledons</taxon>
        <taxon>Gunneridae</taxon>
        <taxon>Pentapetalae</taxon>
        <taxon>asterids</taxon>
        <taxon>lamiids</taxon>
        <taxon>Gentianales</taxon>
        <taxon>Apocynaceae</taxon>
        <taxon>Rauvolfioideae</taxon>
        <taxon>Plumerieae</taxon>
        <taxon>Thevetiinae</taxon>
        <taxon>Thevetia</taxon>
    </lineage>
</organism>
<evidence type="ECO:0000256" key="5">
    <source>
        <dbReference type="ARBA" id="ARBA00022825"/>
    </source>
</evidence>
<proteinExistence type="inferred from homology"/>
<dbReference type="Pfam" id="PF00574">
    <property type="entry name" value="CLP_protease"/>
    <property type="match status" value="1"/>
</dbReference>
<dbReference type="InterPro" id="IPR018215">
    <property type="entry name" value="ClpP_Ser_AS"/>
</dbReference>
<dbReference type="PROSITE" id="PS00381">
    <property type="entry name" value="CLP_PROTEASE_SER"/>
    <property type="match status" value="1"/>
</dbReference>
<dbReference type="GO" id="GO:0006515">
    <property type="term" value="P:protein quality control for misfolded or incompletely synthesized proteins"/>
    <property type="evidence" value="ECO:0007669"/>
    <property type="project" value="TreeGrafter"/>
</dbReference>
<evidence type="ECO:0000256" key="6">
    <source>
        <dbReference type="HAMAP-Rule" id="MF_00444"/>
    </source>
</evidence>
<comment type="catalytic activity">
    <reaction evidence="6 7">
        <text>Hydrolysis of proteins to small peptides in the presence of ATP and magnesium. alpha-casein is the usual test substrate. In the absence of ATP, only oligopeptides shorter than five residues are hydrolyzed (such as succinyl-Leu-Tyr-|-NHMec, and Leu-Tyr-Leu-|-Tyr-Trp, in which cleavage of the -Tyr-|-Leu- and -Tyr-|-Trp bonds also occurs).</text>
        <dbReference type="EC" id="3.4.21.92"/>
    </reaction>
</comment>
<dbReference type="InterPro" id="IPR023562">
    <property type="entry name" value="ClpP/TepA"/>
</dbReference>
<feature type="active site" evidence="6">
    <location>
        <position position="126"/>
    </location>
</feature>
<keyword evidence="4 6" id="KW-0378">Hydrolase</keyword>
<dbReference type="EMBL" id="MG963240">
    <property type="protein sequence ID" value="AWI71013.1"/>
    <property type="molecule type" value="Genomic_DNA"/>
</dbReference>
<keyword evidence="5 6" id="KW-0720">Serine protease</keyword>
<accession>A0A2S1U7Q1</accession>
<feature type="active site" evidence="7">
    <location>
        <position position="101"/>
    </location>
</feature>
<comment type="similarity">
    <text evidence="1 6 8">Belongs to the peptidase S14 family.</text>
</comment>
<dbReference type="GO" id="GO:0009368">
    <property type="term" value="C:endopeptidase Clp complex"/>
    <property type="evidence" value="ECO:0007669"/>
    <property type="project" value="TreeGrafter"/>
</dbReference>
<reference evidence="9" key="1">
    <citation type="journal article" date="2018" name="Am. J. Bot.">
        <title>Evolution on the backbone: Apocynaceae phylogenomics and new perspectives on growth forms, flowers, and fruits.</title>
        <authorList>
            <person name="Fishbein M."/>
            <person name="Livshultz T."/>
            <person name="Straub S.C.K."/>
            <person name="Simoes A.O."/>
            <person name="Boutte J."/>
            <person name="McDonnell A."/>
            <person name="Foote A."/>
        </authorList>
    </citation>
    <scope>NUCLEOTIDE SEQUENCE</scope>
</reference>
<dbReference type="PANTHER" id="PTHR10381:SF15">
    <property type="entry name" value="CHLOROPLASTIC ATP-DEPENDENT CLP PROTEASE PROTEOLYTIC SUBUNIT 1"/>
    <property type="match status" value="1"/>
</dbReference>
<evidence type="ECO:0000256" key="8">
    <source>
        <dbReference type="RuleBase" id="RU003567"/>
    </source>
</evidence>
<dbReference type="PRINTS" id="PR00127">
    <property type="entry name" value="CLPPROTEASEP"/>
</dbReference>
<comment type="function">
    <text evidence="6">Cleaves peptides in various proteins in a process that requires ATP hydrolysis. Has a chymotrypsin-like activity. Plays a major role in the degradation of misfolded proteins.</text>
</comment>
<evidence type="ECO:0000256" key="4">
    <source>
        <dbReference type="ARBA" id="ARBA00022801"/>
    </source>
</evidence>
<keyword evidence="2 9" id="KW-0934">Plastid</keyword>
<evidence type="ECO:0000256" key="1">
    <source>
        <dbReference type="ARBA" id="ARBA00007039"/>
    </source>
</evidence>
<dbReference type="GO" id="GO:0009570">
    <property type="term" value="C:chloroplast stroma"/>
    <property type="evidence" value="ECO:0007669"/>
    <property type="project" value="UniProtKB-SubCell"/>
</dbReference>
<dbReference type="InterPro" id="IPR001907">
    <property type="entry name" value="ClpP"/>
</dbReference>
<name>A0A2S1U7Q1_THEPV</name>
<dbReference type="SUPFAM" id="SSF52096">
    <property type="entry name" value="ClpP/crotonase"/>
    <property type="match status" value="1"/>
</dbReference>
<evidence type="ECO:0000256" key="7">
    <source>
        <dbReference type="PROSITE-ProRule" id="PRU10085"/>
    </source>
</evidence>